<name>A0ABT2G6Z1_9BACT</name>
<evidence type="ECO:0000313" key="3">
    <source>
        <dbReference type="Proteomes" id="UP001206788"/>
    </source>
</evidence>
<dbReference type="RefSeq" id="WP_259414710.1">
    <property type="nucleotide sequence ID" value="NZ_JANWGH010000002.1"/>
</dbReference>
<feature type="domain" description="Tail specific protease" evidence="1">
    <location>
        <begin position="242"/>
        <end position="436"/>
    </location>
</feature>
<dbReference type="Pfam" id="PF03572">
    <property type="entry name" value="Peptidase_S41"/>
    <property type="match status" value="1"/>
</dbReference>
<evidence type="ECO:0000313" key="2">
    <source>
        <dbReference type="EMBL" id="MCS5491041.1"/>
    </source>
</evidence>
<dbReference type="InterPro" id="IPR029045">
    <property type="entry name" value="ClpP/crotonase-like_dom_sf"/>
</dbReference>
<evidence type="ECO:0000259" key="1">
    <source>
        <dbReference type="Pfam" id="PF03572"/>
    </source>
</evidence>
<keyword evidence="3" id="KW-1185">Reference proteome</keyword>
<comment type="caution">
    <text evidence="2">The sequence shown here is derived from an EMBL/GenBank/DDBJ whole genome shotgun (WGS) entry which is preliminary data.</text>
</comment>
<dbReference type="Gene3D" id="3.90.226.10">
    <property type="entry name" value="2-enoyl-CoA Hydratase, Chain A, domain 1"/>
    <property type="match status" value="1"/>
</dbReference>
<accession>A0ABT2G6Z1</accession>
<gene>
    <name evidence="2" type="ORF">NY014_11405</name>
</gene>
<dbReference type="Proteomes" id="UP001206788">
    <property type="component" value="Unassembled WGS sequence"/>
</dbReference>
<dbReference type="SUPFAM" id="SSF52096">
    <property type="entry name" value="ClpP/crotonase"/>
    <property type="match status" value="1"/>
</dbReference>
<protein>
    <submittedName>
        <fullName evidence="2">S41 family peptidase</fullName>
    </submittedName>
</protein>
<organism evidence="2 3">
    <name type="scientific">Algoriphagus limi</name>
    <dbReference type="NCBI Taxonomy" id="2975273"/>
    <lineage>
        <taxon>Bacteria</taxon>
        <taxon>Pseudomonadati</taxon>
        <taxon>Bacteroidota</taxon>
        <taxon>Cytophagia</taxon>
        <taxon>Cytophagales</taxon>
        <taxon>Cyclobacteriaceae</taxon>
        <taxon>Algoriphagus</taxon>
    </lineage>
</organism>
<dbReference type="InterPro" id="IPR005151">
    <property type="entry name" value="Tail-specific_protease"/>
</dbReference>
<sequence>MIRLLLSTFLLMLIVSFSPINKPLLNKKQTHSLFEMMISDIEYFDAEMRLTRDNNKEVSWEDYQAFHKKNWNKSVTPKELKKLFLQFSRGYLNGHSHLEFLYPIEKTGKPYVEYESNVKLGYTYPDISFYNVENGNRIVSINDEPIEEIFWDFSNYKTTKIKSNAVLKEFSSYFNQRYLRVSGEIPFLVSYEDQGIDSVHYITVEPSDEDIFFDGLKLDGYEDWETVEKGYKVALLKKNDIALIKIKNFIYLQGFGGDINCSGPLEEISDSTMCKDVKLLMRGLESIKDKTNYLIFDLQDNLGGNENTPFVKMFCPAPFTDTRVQYRKTELMEDSLTRDALNYFNPNAENWYNSIRENGVYDKVDYGDFLPARGDFCQADDECGLGTIQPNNDVTSKFEKIIILTNDGTGSSADDFVFRFKEFGGALVAGQPQGADLTYSLISVVYYIDEKGNLDRVYYGNAQEKPSIAGKELFKINIPYAKTIDKHGKMLQGNPAPMDLLVPITHKNFTNIKRDVLDRAIEYYCN</sequence>
<proteinExistence type="predicted"/>
<dbReference type="EMBL" id="JANWGH010000002">
    <property type="protein sequence ID" value="MCS5491041.1"/>
    <property type="molecule type" value="Genomic_DNA"/>
</dbReference>
<reference evidence="2 3" key="1">
    <citation type="submission" date="2022-08" db="EMBL/GenBank/DDBJ databases">
        <title>Algoriphagus sp. CAU 1643 isolated from mud.</title>
        <authorList>
            <person name="Kim W."/>
        </authorList>
    </citation>
    <scope>NUCLEOTIDE SEQUENCE [LARGE SCALE GENOMIC DNA]</scope>
    <source>
        <strain evidence="2 3">CAU 1643</strain>
    </source>
</reference>